<dbReference type="SUPFAM" id="SSF50998">
    <property type="entry name" value="Quinoprotein alcohol dehydrogenase-like"/>
    <property type="match status" value="1"/>
</dbReference>
<evidence type="ECO:0000313" key="2">
    <source>
        <dbReference type="Proteomes" id="UP000029575"/>
    </source>
</evidence>
<dbReference type="Gene3D" id="2.130.10.10">
    <property type="entry name" value="YVTN repeat-like/Quinoprotein amine dehydrogenase"/>
    <property type="match status" value="1"/>
</dbReference>
<dbReference type="InterPro" id="IPR011047">
    <property type="entry name" value="Quinoprotein_ADH-like_sf"/>
</dbReference>
<name>A0AA88Z8V7_BURCE</name>
<accession>A0AA88Z8V7</accession>
<dbReference type="EMBL" id="JPGD01000004">
    <property type="protein sequence ID" value="KGC04452.1"/>
    <property type="molecule type" value="Genomic_DNA"/>
</dbReference>
<dbReference type="AlphaFoldDB" id="A0AA88Z8V7"/>
<reference evidence="1 2" key="1">
    <citation type="submission" date="2014-06" db="EMBL/GenBank/DDBJ databases">
        <authorList>
            <person name="Bishop-Lilly K.A."/>
            <person name="Broomall S.M."/>
            <person name="Chain P.S."/>
            <person name="Chertkov O."/>
            <person name="Coyne S.R."/>
            <person name="Daligault H.E."/>
            <person name="Davenport K.W."/>
            <person name="Erkkila T."/>
            <person name="Frey K.G."/>
            <person name="Gibbons H.S."/>
            <person name="Gu W."/>
            <person name="Jaissle J."/>
            <person name="Johnson S.L."/>
            <person name="Koroleva G.I."/>
            <person name="Ladner J.T."/>
            <person name="Lo C.-C."/>
            <person name="Minogue T.D."/>
            <person name="Munk C."/>
            <person name="Palacios G.F."/>
            <person name="Redden C.L."/>
            <person name="Rosenzweig C.N."/>
            <person name="Scholz M.B."/>
            <person name="Teshima H."/>
            <person name="Xu Y."/>
        </authorList>
    </citation>
    <scope>NUCLEOTIDE SEQUENCE [LARGE SCALE GENOMIC DNA]</scope>
    <source>
        <strain evidence="1 2">DWS 37UF10B-2</strain>
    </source>
</reference>
<protein>
    <recommendedName>
        <fullName evidence="3">WD40 repeat protein</fullName>
    </recommendedName>
</protein>
<evidence type="ECO:0000313" key="1">
    <source>
        <dbReference type="EMBL" id="KGC04452.1"/>
    </source>
</evidence>
<proteinExistence type="predicted"/>
<gene>
    <name evidence="1" type="ORF">DM43_5475</name>
</gene>
<comment type="caution">
    <text evidence="1">The sequence shown here is derived from an EMBL/GenBank/DDBJ whole genome shotgun (WGS) entry which is preliminary data.</text>
</comment>
<organism evidence="1 2">
    <name type="scientific">Burkholderia cepacia</name>
    <name type="common">Pseudomonas cepacia</name>
    <dbReference type="NCBI Taxonomy" id="292"/>
    <lineage>
        <taxon>Bacteria</taxon>
        <taxon>Pseudomonadati</taxon>
        <taxon>Pseudomonadota</taxon>
        <taxon>Betaproteobacteria</taxon>
        <taxon>Burkholderiales</taxon>
        <taxon>Burkholderiaceae</taxon>
        <taxon>Burkholderia</taxon>
        <taxon>Burkholderia cepacia complex</taxon>
    </lineage>
</organism>
<sequence length="758" mass="83805">MAAACHATSTKPRLESEPPNIRRIRAKTVKNRLACFLLGLIGATIPLACSAAPMPATTVDGMQWRFVQLHNTGHDDDYEVAARRDEQVLVWDNGKNRQAYAGTVYLLVSAPFDQVQPRVQGVLQRTSPVTGRVDNWQLQNLPPPWDKVLLSRRPDLRTAIAEQAVMPKLQQALQQGAITRPELDWRMDHARARVDRLSQGSRVPALQATYTYWDARQDHSDGITGQYRSTLFVRVQDASAIFGHPATIVQFGRSDTRPNPDYSLWKALTLQDLDVFSGNRTQSSRTGISVVPADVFTALTDALSAMPGKLEIAASPAAWQLPSTPSIPAPAINLAVPDPSAPVLKPRLIRWDTLVTDPSQRTLLYPHDILGLPDGSMLFSAQVSDSRGWNEYVWRLHEVDGALRADEVWRGKSGPRRMMINGDGNAVWFDGQPDTDGKPCLYRYDVTSRKVDRHEIVWPNETSWRDYQMSDLHWILADDLPANFRHDIRHGEQASNPLGSEYLTVQRPASAPSGTDDPWPFVTTLSAVRQSLMDDINGGGNPLIWPVRWRPSGSYWTEDPQGLAELDARTGRTLRAIALPQRFGSPNPDNATGIAQWVPEPLGSPQGQWIATGFVLLLDDDGSMPPPVKYPGPKRARFVGMHVVDLKSGHVLSALLGPADDFKAAARSANGRFLAMGTTSTAGSRTHRVALWEVAQGRTPVQLDASSLPTDNEIRALAFSWDGSALWALGTHELLLWQLPAALRDHATRRAVPDQSRN</sequence>
<dbReference type="Proteomes" id="UP000029575">
    <property type="component" value="Unassembled WGS sequence"/>
</dbReference>
<evidence type="ECO:0008006" key="3">
    <source>
        <dbReference type="Google" id="ProtNLM"/>
    </source>
</evidence>
<dbReference type="InterPro" id="IPR015943">
    <property type="entry name" value="WD40/YVTN_repeat-like_dom_sf"/>
</dbReference>